<sequence length="785" mass="88067">MFALRLLLAVLYLASAGAVSGESAYERAQALAKNAPSRYYGMSPRYTFKNIDDGISVPQYDTELHQYTEAPLFPLSLHPTTEERIALLEEAAQAGSVEAKVALGDIYAFGEHAVPVDYLRARSYYESAVADSPHGHAYFMLGFMYSTGLFGEMEMDKTKANVYYEFAAANDDLNALLVLAYQNFQGVGRPENCALAQFYYSRAARIAMKEAHRQGLDSSLEKLSHNIRIPDFNGGIFGPKVSESPSSVYTKVDRFLKTRDSLRDNDIDSHDSEMAEYYFEALQDYHGSYFLPKRWPNAFASALKCAYLGKKNVAGKEDWAVSNVDRYVYSRCMNLVGHMYVKGHGTERNLTRAYTWLTAAAAIYANDKDALDMAYLRMYDPVYTGKLSLGCQEALLQSINNGSAHAAFIYSNYLNGVRDDPFTPTYTSKTYSLLSSAAMAGHYASMFYFADAVESGFADSVGEQFTCTDLVSYYKMFVESSEDTLLPHLNYAFEALTYGDYKNALLGYAIAAEQGLSNAQVSASYLLHQMEPLFSWKRKVFDPIRVRDALRYLELASAQEDIDATILLGDIYSKGIPDANVSTDYSKAFAYYSKAASAASPHGCYKLGYMYEYGLGSANNTVDFFMAKRYYDLSVKYSQEYRVSKADDAKGNTYPIGIALLRLRLKLLLSRDKRDDYEDSSSGWFSTFKSLGKSQTTGEDNDRALEKAQAHHEGGRFDDVEEYEIFDYMVLMFTAFIFIFMFLRNFRRQAGVVRGAHNRDNADDNAQANVNPAPGGNFQVFFFAI</sequence>
<dbReference type="InterPro" id="IPR050767">
    <property type="entry name" value="Sel1_AlgK"/>
</dbReference>
<evidence type="ECO:0000256" key="2">
    <source>
        <dbReference type="SAM" id="Phobius"/>
    </source>
</evidence>
<name>A0AA91PY72_CLALS</name>
<dbReference type="AlphaFoldDB" id="A0AA91PY72"/>
<keyword evidence="2" id="KW-1133">Transmembrane helix</keyword>
<dbReference type="Proteomes" id="UP000195602">
    <property type="component" value="Unassembled WGS sequence"/>
</dbReference>
<dbReference type="EMBL" id="LYUB02000010">
    <property type="protein sequence ID" value="OVF07896.1"/>
    <property type="molecule type" value="Genomic_DNA"/>
</dbReference>
<feature type="transmembrane region" description="Helical" evidence="2">
    <location>
        <begin position="725"/>
        <end position="743"/>
    </location>
</feature>
<dbReference type="GO" id="GO:0016874">
    <property type="term" value="F:ligase activity"/>
    <property type="evidence" value="ECO:0007669"/>
    <property type="project" value="UniProtKB-KW"/>
</dbReference>
<dbReference type="InterPro" id="IPR006597">
    <property type="entry name" value="Sel1-like"/>
</dbReference>
<gene>
    <name evidence="4" type="ORF">A9F13_10g00154</name>
</gene>
<dbReference type="SMART" id="SM00671">
    <property type="entry name" value="SEL1"/>
    <property type="match status" value="6"/>
</dbReference>
<comment type="caution">
    <text evidence="4">The sequence shown here is derived from an EMBL/GenBank/DDBJ whole genome shotgun (WGS) entry which is preliminary data.</text>
</comment>
<reference evidence="4 5" key="1">
    <citation type="submission" date="2017-04" db="EMBL/GenBank/DDBJ databases">
        <title>Draft genome of the yeast Clavispora lusitaniae type strain CBS 6936.</title>
        <authorList>
            <person name="Durrens P."/>
            <person name="Klopp C."/>
            <person name="Biteau N."/>
            <person name="Fitton-Ouhabi V."/>
            <person name="Dementhon K."/>
            <person name="Accoceberry I."/>
            <person name="Sherman D.J."/>
            <person name="Noel T."/>
        </authorList>
    </citation>
    <scope>NUCLEOTIDE SEQUENCE [LARGE SCALE GENOMIC DNA]</scope>
    <source>
        <strain evidence="4 5">CBS 6936</strain>
    </source>
</reference>
<keyword evidence="3" id="KW-0732">Signal</keyword>
<protein>
    <submittedName>
        <fullName evidence="4">Ubiquitin ligase complex subunit</fullName>
    </submittedName>
</protein>
<comment type="similarity">
    <text evidence="1">Belongs to the sel-1 family.</text>
</comment>
<dbReference type="PANTHER" id="PTHR11102:SF160">
    <property type="entry name" value="ERAD-ASSOCIATED E3 UBIQUITIN-PROTEIN LIGASE COMPONENT HRD3"/>
    <property type="match status" value="1"/>
</dbReference>
<keyword evidence="2" id="KW-0812">Transmembrane</keyword>
<feature type="signal peptide" evidence="3">
    <location>
        <begin position="1"/>
        <end position="18"/>
    </location>
</feature>
<evidence type="ECO:0000256" key="3">
    <source>
        <dbReference type="SAM" id="SignalP"/>
    </source>
</evidence>
<dbReference type="Gene3D" id="1.25.40.10">
    <property type="entry name" value="Tetratricopeptide repeat domain"/>
    <property type="match status" value="2"/>
</dbReference>
<organism evidence="4 5">
    <name type="scientific">Clavispora lusitaniae</name>
    <name type="common">Candida lusitaniae</name>
    <dbReference type="NCBI Taxonomy" id="36911"/>
    <lineage>
        <taxon>Eukaryota</taxon>
        <taxon>Fungi</taxon>
        <taxon>Dikarya</taxon>
        <taxon>Ascomycota</taxon>
        <taxon>Saccharomycotina</taxon>
        <taxon>Pichiomycetes</taxon>
        <taxon>Metschnikowiaceae</taxon>
        <taxon>Clavispora</taxon>
    </lineage>
</organism>
<dbReference type="Pfam" id="PF08238">
    <property type="entry name" value="Sel1"/>
    <property type="match status" value="6"/>
</dbReference>
<evidence type="ECO:0000256" key="1">
    <source>
        <dbReference type="ARBA" id="ARBA00038101"/>
    </source>
</evidence>
<proteinExistence type="inferred from homology"/>
<dbReference type="KEGG" id="clus:A9F13_10g00154"/>
<dbReference type="SUPFAM" id="SSF81901">
    <property type="entry name" value="HCP-like"/>
    <property type="match status" value="2"/>
</dbReference>
<keyword evidence="4" id="KW-0436">Ligase</keyword>
<keyword evidence="2" id="KW-0472">Membrane</keyword>
<feature type="chain" id="PRO_5041697856" evidence="3">
    <location>
        <begin position="19"/>
        <end position="785"/>
    </location>
</feature>
<accession>A0AA91PY72</accession>
<evidence type="ECO:0000313" key="4">
    <source>
        <dbReference type="EMBL" id="OVF07896.1"/>
    </source>
</evidence>
<dbReference type="InterPro" id="IPR011990">
    <property type="entry name" value="TPR-like_helical_dom_sf"/>
</dbReference>
<dbReference type="PANTHER" id="PTHR11102">
    <property type="entry name" value="SEL-1-LIKE PROTEIN"/>
    <property type="match status" value="1"/>
</dbReference>
<evidence type="ECO:0000313" key="5">
    <source>
        <dbReference type="Proteomes" id="UP000195602"/>
    </source>
</evidence>